<organism evidence="1 2">
    <name type="scientific">Sedimentitalea xiamensis</name>
    <dbReference type="NCBI Taxonomy" id="3050037"/>
    <lineage>
        <taxon>Bacteria</taxon>
        <taxon>Pseudomonadati</taxon>
        <taxon>Pseudomonadota</taxon>
        <taxon>Alphaproteobacteria</taxon>
        <taxon>Rhodobacterales</taxon>
        <taxon>Paracoccaceae</taxon>
        <taxon>Sedimentitalea</taxon>
    </lineage>
</organism>
<evidence type="ECO:0000313" key="2">
    <source>
        <dbReference type="Proteomes" id="UP001227126"/>
    </source>
</evidence>
<sequence>MARYKLPAYPRSEREARARVNRKLKALRNRAFDLLTDSAGMFEEGIVSGSIDMLFEDIERGIASVKEAMDEEVERADEREREGEEL</sequence>
<gene>
    <name evidence="1" type="ORF">QO034_06410</name>
</gene>
<evidence type="ECO:0000313" key="1">
    <source>
        <dbReference type="EMBL" id="MDK3072736.1"/>
    </source>
</evidence>
<protein>
    <submittedName>
        <fullName evidence="1">Uncharacterized protein</fullName>
    </submittedName>
</protein>
<name>A0ABT7FC94_9RHOB</name>
<reference evidence="1 2" key="1">
    <citation type="submission" date="2023-05" db="EMBL/GenBank/DDBJ databases">
        <title>Sedimentitalea sp. nov. JM2-8.</title>
        <authorList>
            <person name="Huang J."/>
        </authorList>
    </citation>
    <scope>NUCLEOTIDE SEQUENCE [LARGE SCALE GENOMIC DNA]</scope>
    <source>
        <strain evidence="1 2">JM2-8</strain>
    </source>
</reference>
<dbReference type="Proteomes" id="UP001227126">
    <property type="component" value="Unassembled WGS sequence"/>
</dbReference>
<keyword evidence="2" id="KW-1185">Reference proteome</keyword>
<proteinExistence type="predicted"/>
<accession>A0ABT7FC94</accession>
<comment type="caution">
    <text evidence="1">The sequence shown here is derived from an EMBL/GenBank/DDBJ whole genome shotgun (WGS) entry which is preliminary data.</text>
</comment>
<dbReference type="EMBL" id="JASNJE010000005">
    <property type="protein sequence ID" value="MDK3072736.1"/>
    <property type="molecule type" value="Genomic_DNA"/>
</dbReference>
<dbReference type="RefSeq" id="WP_284484671.1">
    <property type="nucleotide sequence ID" value="NZ_JASNJE010000005.1"/>
</dbReference>